<feature type="domain" description="Nucleotidyltransferase-like" evidence="1">
    <location>
        <begin position="103"/>
        <end position="305"/>
    </location>
</feature>
<dbReference type="Proteomes" id="UP000244224">
    <property type="component" value="Unassembled WGS sequence"/>
</dbReference>
<accession>A0A2T6B865</accession>
<keyword evidence="3" id="KW-1185">Reference proteome</keyword>
<reference evidence="2 3" key="1">
    <citation type="submission" date="2018-04" db="EMBL/GenBank/DDBJ databases">
        <title>Genomic Encyclopedia of Archaeal and Bacterial Type Strains, Phase II (KMG-II): from individual species to whole genera.</title>
        <authorList>
            <person name="Goeker M."/>
        </authorList>
    </citation>
    <scope>NUCLEOTIDE SEQUENCE [LARGE SCALE GENOMIC DNA]</scope>
    <source>
        <strain evidence="2 3">DSM 21823</strain>
    </source>
</reference>
<dbReference type="EMBL" id="QBKP01000002">
    <property type="protein sequence ID" value="PTX52270.1"/>
    <property type="molecule type" value="Genomic_DNA"/>
</dbReference>
<evidence type="ECO:0000259" key="1">
    <source>
        <dbReference type="Pfam" id="PF12281"/>
    </source>
</evidence>
<gene>
    <name evidence="2" type="ORF">C8N34_10248</name>
</gene>
<evidence type="ECO:0000313" key="2">
    <source>
        <dbReference type="EMBL" id="PTX52270.1"/>
    </source>
</evidence>
<dbReference type="InterPro" id="IPR058575">
    <property type="entry name" value="NTP_transf_8_dom"/>
</dbReference>
<dbReference type="RefSeq" id="WP_108127576.1">
    <property type="nucleotide sequence ID" value="NZ_QBKP01000002.1"/>
</dbReference>
<organism evidence="2 3">
    <name type="scientific">Gemmobacter caeni</name>
    <dbReference type="NCBI Taxonomy" id="589035"/>
    <lineage>
        <taxon>Bacteria</taxon>
        <taxon>Pseudomonadati</taxon>
        <taxon>Pseudomonadota</taxon>
        <taxon>Alphaproteobacteria</taxon>
        <taxon>Rhodobacterales</taxon>
        <taxon>Paracoccaceae</taxon>
        <taxon>Gemmobacter</taxon>
    </lineage>
</organism>
<protein>
    <recommendedName>
        <fullName evidence="1">Nucleotidyltransferase-like domain-containing protein</fullName>
    </recommendedName>
</protein>
<dbReference type="OrthoDB" id="5469612at2"/>
<dbReference type="Pfam" id="PF12281">
    <property type="entry name" value="NTP_transf_8"/>
    <property type="match status" value="1"/>
</dbReference>
<proteinExistence type="predicted"/>
<comment type="caution">
    <text evidence="2">The sequence shown here is derived from an EMBL/GenBank/DDBJ whole genome shotgun (WGS) entry which is preliminary data.</text>
</comment>
<evidence type="ECO:0000313" key="3">
    <source>
        <dbReference type="Proteomes" id="UP000244224"/>
    </source>
</evidence>
<name>A0A2T6B865_9RHOB</name>
<sequence>MPSLPIPVQTSYQELLQRFGAAPSVSIEGSLVRVEKSGRGYWVARRRVGDRVTEEAIGPDTPEVLARVEAARAEQAAHRAWNERNAALVAMLRAAGALTPDQETGKVLLALSRVGFFRAGGLLGGTHAFRLYPLFLGVEAPRSEMSVTGDVDMLAPSHIRLLGPREALTSRLRAAGLAFETRFGLEEDTPPKLIVGDTVEVEILSPVARGGARTHFHEGLQERVSALRFLEFSLVGPVRQVALYRGGVEVLIPAPERYALHKLIVAQLRQGPFRLKREKDLAQASWLLELLAETRPYELWSAYRDLTSRGKAWTRHLTASLAEAPRAEAALARVREEFAGPDE</sequence>
<dbReference type="AlphaFoldDB" id="A0A2T6B865"/>